<dbReference type="InterPro" id="IPR005888">
    <property type="entry name" value="dTDP_Gluc_deHydtase"/>
</dbReference>
<evidence type="ECO:0000256" key="8">
    <source>
        <dbReference type="RuleBase" id="RU004473"/>
    </source>
</evidence>
<dbReference type="EC" id="4.2.1.46" evidence="4 8"/>
<accession>A0A1E5L9D7</accession>
<feature type="domain" description="NAD(P)-binding" evidence="9">
    <location>
        <begin position="4"/>
        <end position="315"/>
    </location>
</feature>
<evidence type="ECO:0000256" key="4">
    <source>
        <dbReference type="ARBA" id="ARBA00011990"/>
    </source>
</evidence>
<evidence type="ECO:0000313" key="11">
    <source>
        <dbReference type="Proteomes" id="UP000095255"/>
    </source>
</evidence>
<gene>
    <name evidence="10" type="ORF">BHU72_00215</name>
</gene>
<dbReference type="InterPro" id="IPR036291">
    <property type="entry name" value="NAD(P)-bd_dom_sf"/>
</dbReference>
<keyword evidence="6" id="KW-0520">NAD</keyword>
<dbReference type="GO" id="GO:0008460">
    <property type="term" value="F:dTDP-glucose 4,6-dehydratase activity"/>
    <property type="evidence" value="ECO:0007669"/>
    <property type="project" value="UniProtKB-EC"/>
</dbReference>
<dbReference type="AlphaFoldDB" id="A0A1E5L9D7"/>
<dbReference type="OrthoDB" id="9811743at2"/>
<evidence type="ECO:0000256" key="3">
    <source>
        <dbReference type="ARBA" id="ARBA00008178"/>
    </source>
</evidence>
<protein>
    <recommendedName>
        <fullName evidence="5 8">dTDP-glucose 4,6-dehydratase</fullName>
        <ecNumber evidence="4 8">4.2.1.46</ecNumber>
    </recommendedName>
</protein>
<dbReference type="FunFam" id="3.40.50.720:FF:000304">
    <property type="entry name" value="UDP-glucose 4,6-dehydratase"/>
    <property type="match status" value="1"/>
</dbReference>
<evidence type="ECO:0000256" key="1">
    <source>
        <dbReference type="ARBA" id="ARBA00001539"/>
    </source>
</evidence>
<dbReference type="RefSeq" id="WP_069700613.1">
    <property type="nucleotide sequence ID" value="NZ_MJAT01000001.1"/>
</dbReference>
<dbReference type="Proteomes" id="UP000095255">
    <property type="component" value="Unassembled WGS sequence"/>
</dbReference>
<dbReference type="EMBL" id="MJAT01000001">
    <property type="protein sequence ID" value="OEH86736.1"/>
    <property type="molecule type" value="Genomic_DNA"/>
</dbReference>
<evidence type="ECO:0000256" key="7">
    <source>
        <dbReference type="ARBA" id="ARBA00023239"/>
    </source>
</evidence>
<evidence type="ECO:0000313" key="10">
    <source>
        <dbReference type="EMBL" id="OEH86736.1"/>
    </source>
</evidence>
<dbReference type="PANTHER" id="PTHR43000">
    <property type="entry name" value="DTDP-D-GLUCOSE 4,6-DEHYDRATASE-RELATED"/>
    <property type="match status" value="1"/>
</dbReference>
<evidence type="ECO:0000259" key="9">
    <source>
        <dbReference type="Pfam" id="PF16363"/>
    </source>
</evidence>
<sequence length="337" mass="38813">MNILVTGGAGFIGSNFLNLFVPKYNEYNFINIDNLTYASNLRNLRNIENMSNYIFREIDISNQEELCKVFEQYKPDCIVHFAAESHVDKSIIEPQQFVLTNIIGTFNLLELCRQYWTTFEGKLFHHISTDEVYGSLGKTGLFTENTPYNPSSPYSASKASSDHLVKSYYKTYGLPVKVTNCSNNYGPYQFPEKLIPTIIMNALNGKPLKIYGDGLNVRDWLYVEDHCKAIWTVMEKGAIGETYNVGGNNEWTNKDIVIRICELLAEEIGVETNELQKLIEYIEDRPGHDRRYAIDSSKIMNELGWMPVENFETGLLKTIRWYITNQSWVQHLSSRNI</sequence>
<name>A0A1E5L9D7_9FIRM</name>
<comment type="cofactor">
    <cofactor evidence="2 8">
        <name>NAD(+)</name>
        <dbReference type="ChEBI" id="CHEBI:57540"/>
    </cofactor>
</comment>
<dbReference type="GO" id="GO:0009225">
    <property type="term" value="P:nucleotide-sugar metabolic process"/>
    <property type="evidence" value="ECO:0007669"/>
    <property type="project" value="InterPro"/>
</dbReference>
<comment type="similarity">
    <text evidence="3 8">Belongs to the NAD(P)-dependent epimerase/dehydratase family. dTDP-glucose dehydratase subfamily.</text>
</comment>
<dbReference type="NCBIfam" id="TIGR01181">
    <property type="entry name" value="dTDP_gluc_dehyt"/>
    <property type="match status" value="1"/>
</dbReference>
<keyword evidence="11" id="KW-1185">Reference proteome</keyword>
<comment type="catalytic activity">
    <reaction evidence="1 8">
        <text>dTDP-alpha-D-glucose = dTDP-4-dehydro-6-deoxy-alpha-D-glucose + H2O</text>
        <dbReference type="Rhea" id="RHEA:17221"/>
        <dbReference type="ChEBI" id="CHEBI:15377"/>
        <dbReference type="ChEBI" id="CHEBI:57477"/>
        <dbReference type="ChEBI" id="CHEBI:57649"/>
        <dbReference type="EC" id="4.2.1.46"/>
    </reaction>
</comment>
<dbReference type="Pfam" id="PF16363">
    <property type="entry name" value="GDP_Man_Dehyd"/>
    <property type="match status" value="1"/>
</dbReference>
<evidence type="ECO:0000256" key="5">
    <source>
        <dbReference type="ARBA" id="ARBA00016977"/>
    </source>
</evidence>
<dbReference type="CDD" id="cd05246">
    <property type="entry name" value="dTDP_GD_SDR_e"/>
    <property type="match status" value="1"/>
</dbReference>
<comment type="caution">
    <text evidence="10">The sequence shown here is derived from an EMBL/GenBank/DDBJ whole genome shotgun (WGS) entry which is preliminary data.</text>
</comment>
<dbReference type="Gene3D" id="3.40.50.720">
    <property type="entry name" value="NAD(P)-binding Rossmann-like Domain"/>
    <property type="match status" value="1"/>
</dbReference>
<dbReference type="STRING" id="1390249.BHU72_00215"/>
<dbReference type="SUPFAM" id="SSF51735">
    <property type="entry name" value="NAD(P)-binding Rossmann-fold domains"/>
    <property type="match status" value="1"/>
</dbReference>
<dbReference type="InterPro" id="IPR016040">
    <property type="entry name" value="NAD(P)-bd_dom"/>
</dbReference>
<reference evidence="10 11" key="1">
    <citation type="submission" date="2016-09" db="EMBL/GenBank/DDBJ databases">
        <title>Desulfuribacillus arsenicus sp. nov., an obligately anaerobic, dissimilatory arsenic- and antimonate-reducing bacterium isolated from anoxic sediments.</title>
        <authorList>
            <person name="Abin C.A."/>
            <person name="Hollibaugh J.T."/>
        </authorList>
    </citation>
    <scope>NUCLEOTIDE SEQUENCE [LARGE SCALE GENOMIC DNA]</scope>
    <source>
        <strain evidence="10 11">MLFW-2</strain>
    </source>
</reference>
<evidence type="ECO:0000256" key="2">
    <source>
        <dbReference type="ARBA" id="ARBA00001911"/>
    </source>
</evidence>
<evidence type="ECO:0000256" key="6">
    <source>
        <dbReference type="ARBA" id="ARBA00023027"/>
    </source>
</evidence>
<keyword evidence="7 8" id="KW-0456">Lyase</keyword>
<organism evidence="10 11">
    <name type="scientific">Desulfuribacillus stibiiarsenatis</name>
    <dbReference type="NCBI Taxonomy" id="1390249"/>
    <lineage>
        <taxon>Bacteria</taxon>
        <taxon>Bacillati</taxon>
        <taxon>Bacillota</taxon>
        <taxon>Desulfuribacillia</taxon>
        <taxon>Desulfuribacillales</taxon>
        <taxon>Desulfuribacillaceae</taxon>
        <taxon>Desulfuribacillus</taxon>
    </lineage>
</organism>
<proteinExistence type="inferred from homology"/>
<dbReference type="Gene3D" id="3.90.25.10">
    <property type="entry name" value="UDP-galactose 4-epimerase, domain 1"/>
    <property type="match status" value="1"/>
</dbReference>